<protein>
    <recommendedName>
        <fullName evidence="3">Cell division inhibitor</fullName>
    </recommendedName>
</protein>
<sequence>MKFRISTLVDQYYLDVKKGFNADLLSTLSPPFPPVKLLRFDGSEVGDLVTLELNLILFRQIWTSKITEAGTTEDEYFFVDEGIKLPFFLGKWRHRHRIVRIGEGRSEILDEIAYSGRFRVLTPLLYPILYLQFLFRRPIYRRVFSATNAADKSNSKV</sequence>
<gene>
    <name evidence="1" type="ORF">ADIS_2659</name>
</gene>
<evidence type="ECO:0008006" key="3">
    <source>
        <dbReference type="Google" id="ProtNLM"/>
    </source>
</evidence>
<dbReference type="InterPro" id="IPR023393">
    <property type="entry name" value="START-like_dom_sf"/>
</dbReference>
<dbReference type="Proteomes" id="UP000013909">
    <property type="component" value="Unassembled WGS sequence"/>
</dbReference>
<evidence type="ECO:0000313" key="2">
    <source>
        <dbReference type="Proteomes" id="UP000013909"/>
    </source>
</evidence>
<proteinExistence type="predicted"/>
<dbReference type="AlphaFoldDB" id="R7ZRW7"/>
<dbReference type="STRING" id="1232681.ADIS_2659"/>
<dbReference type="SUPFAM" id="SSF55961">
    <property type="entry name" value="Bet v1-like"/>
    <property type="match status" value="1"/>
</dbReference>
<name>R7ZRW7_9BACT</name>
<dbReference type="EMBL" id="AQHR01000073">
    <property type="protein sequence ID" value="EON76788.1"/>
    <property type="molecule type" value="Genomic_DNA"/>
</dbReference>
<comment type="caution">
    <text evidence="1">The sequence shown here is derived from an EMBL/GenBank/DDBJ whole genome shotgun (WGS) entry which is preliminary data.</text>
</comment>
<dbReference type="Gene3D" id="3.30.530.20">
    <property type="match status" value="1"/>
</dbReference>
<keyword evidence="2" id="KW-1185">Reference proteome</keyword>
<dbReference type="RefSeq" id="WP_010854794.1">
    <property type="nucleotide sequence ID" value="NZ_AQHR01000073.1"/>
</dbReference>
<evidence type="ECO:0000313" key="1">
    <source>
        <dbReference type="EMBL" id="EON76788.1"/>
    </source>
</evidence>
<reference evidence="1 2" key="1">
    <citation type="submission" date="2013-02" db="EMBL/GenBank/DDBJ databases">
        <title>A novel strain isolated from Lonar lake, Maharashtra, India.</title>
        <authorList>
            <person name="Singh A."/>
        </authorList>
    </citation>
    <scope>NUCLEOTIDE SEQUENCE [LARGE SCALE GENOMIC DNA]</scope>
    <source>
        <strain evidence="1 2">AK24</strain>
    </source>
</reference>
<dbReference type="OrthoDB" id="838246at2"/>
<accession>R7ZRW7</accession>
<organism evidence="1 2">
    <name type="scientific">Lunatimonas lonarensis</name>
    <dbReference type="NCBI Taxonomy" id="1232681"/>
    <lineage>
        <taxon>Bacteria</taxon>
        <taxon>Pseudomonadati</taxon>
        <taxon>Bacteroidota</taxon>
        <taxon>Cytophagia</taxon>
        <taxon>Cytophagales</taxon>
        <taxon>Cyclobacteriaceae</taxon>
    </lineage>
</organism>
<dbReference type="PATRIC" id="fig|1288963.3.peg.2650"/>